<dbReference type="EMBL" id="FOGU01000001">
    <property type="protein sequence ID" value="SER48983.1"/>
    <property type="molecule type" value="Genomic_DNA"/>
</dbReference>
<evidence type="ECO:0000313" key="3">
    <source>
        <dbReference type="Proteomes" id="UP000198885"/>
    </source>
</evidence>
<keyword evidence="1" id="KW-1133">Transmembrane helix</keyword>
<sequence>MGKVRNTLSKVWDDLNPSDPSPMYLVKLMAAMMGAFAIGLLIHFIKV</sequence>
<proteinExistence type="predicted"/>
<evidence type="ECO:0000313" key="2">
    <source>
        <dbReference type="EMBL" id="SER48983.1"/>
    </source>
</evidence>
<reference evidence="2 3" key="1">
    <citation type="submission" date="2016-10" db="EMBL/GenBank/DDBJ databases">
        <authorList>
            <person name="de Groot N.N."/>
        </authorList>
    </citation>
    <scope>NUCLEOTIDE SEQUENCE [LARGE SCALE GENOMIC DNA]</scope>
    <source>
        <strain evidence="2 3">DSM 23042</strain>
    </source>
</reference>
<protein>
    <submittedName>
        <fullName evidence="2">Uncharacterized protein</fullName>
    </submittedName>
</protein>
<dbReference type="RefSeq" id="WP_177190350.1">
    <property type="nucleotide sequence ID" value="NZ_FOGU01000001.1"/>
</dbReference>
<organism evidence="2 3">
    <name type="scientific">Tranquillimonas rosea</name>
    <dbReference type="NCBI Taxonomy" id="641238"/>
    <lineage>
        <taxon>Bacteria</taxon>
        <taxon>Pseudomonadati</taxon>
        <taxon>Pseudomonadota</taxon>
        <taxon>Alphaproteobacteria</taxon>
        <taxon>Rhodobacterales</taxon>
        <taxon>Roseobacteraceae</taxon>
        <taxon>Tranquillimonas</taxon>
    </lineage>
</organism>
<evidence type="ECO:0000256" key="1">
    <source>
        <dbReference type="SAM" id="Phobius"/>
    </source>
</evidence>
<keyword evidence="3" id="KW-1185">Reference proteome</keyword>
<accession>A0A1H9PN31</accession>
<dbReference type="AlphaFoldDB" id="A0A1H9PN31"/>
<dbReference type="Proteomes" id="UP000198885">
    <property type="component" value="Unassembled WGS sequence"/>
</dbReference>
<keyword evidence="1" id="KW-0472">Membrane</keyword>
<keyword evidence="1" id="KW-0812">Transmembrane</keyword>
<name>A0A1H9PN31_9RHOB</name>
<gene>
    <name evidence="2" type="ORF">SAMN04490244_101240</name>
</gene>
<feature type="transmembrane region" description="Helical" evidence="1">
    <location>
        <begin position="24"/>
        <end position="45"/>
    </location>
</feature>